<comment type="caution">
    <text evidence="2">The sequence shown here is derived from an EMBL/GenBank/DDBJ whole genome shotgun (WGS) entry which is preliminary data.</text>
</comment>
<proteinExistence type="predicted"/>
<dbReference type="Pfam" id="PF01551">
    <property type="entry name" value="Peptidase_M23"/>
    <property type="match status" value="1"/>
</dbReference>
<dbReference type="EMBL" id="JACHGF010000003">
    <property type="protein sequence ID" value="MBB5284287.1"/>
    <property type="molecule type" value="Genomic_DNA"/>
</dbReference>
<accession>A0A840TRD9</accession>
<evidence type="ECO:0000259" key="1">
    <source>
        <dbReference type="Pfam" id="PF01551"/>
    </source>
</evidence>
<organism evidence="2 3">
    <name type="scientific">Rhabdobacter roseus</name>
    <dbReference type="NCBI Taxonomy" id="1655419"/>
    <lineage>
        <taxon>Bacteria</taxon>
        <taxon>Pseudomonadati</taxon>
        <taxon>Bacteroidota</taxon>
        <taxon>Cytophagia</taxon>
        <taxon>Cytophagales</taxon>
        <taxon>Cytophagaceae</taxon>
        <taxon>Rhabdobacter</taxon>
    </lineage>
</organism>
<dbReference type="RefSeq" id="WP_343062991.1">
    <property type="nucleotide sequence ID" value="NZ_JACHGF010000003.1"/>
</dbReference>
<dbReference type="CDD" id="cd12797">
    <property type="entry name" value="M23_peptidase"/>
    <property type="match status" value="1"/>
</dbReference>
<dbReference type="SUPFAM" id="SSF51261">
    <property type="entry name" value="Duplicated hybrid motif"/>
    <property type="match status" value="1"/>
</dbReference>
<evidence type="ECO:0000313" key="3">
    <source>
        <dbReference type="Proteomes" id="UP000557307"/>
    </source>
</evidence>
<dbReference type="Gene3D" id="2.70.70.10">
    <property type="entry name" value="Glucose Permease (Domain IIA)"/>
    <property type="match status" value="1"/>
</dbReference>
<keyword evidence="3" id="KW-1185">Reference proteome</keyword>
<protein>
    <recommendedName>
        <fullName evidence="1">M23ase beta-sheet core domain-containing protein</fullName>
    </recommendedName>
</protein>
<gene>
    <name evidence="2" type="ORF">HNQ92_002430</name>
</gene>
<name>A0A840TRD9_9BACT</name>
<reference evidence="2 3" key="1">
    <citation type="submission" date="2020-08" db="EMBL/GenBank/DDBJ databases">
        <title>Genomic Encyclopedia of Type Strains, Phase IV (KMG-IV): sequencing the most valuable type-strain genomes for metagenomic binning, comparative biology and taxonomic classification.</title>
        <authorList>
            <person name="Goeker M."/>
        </authorList>
    </citation>
    <scope>NUCLEOTIDE SEQUENCE [LARGE SCALE GENOMIC DNA]</scope>
    <source>
        <strain evidence="2 3">DSM 105074</strain>
    </source>
</reference>
<evidence type="ECO:0000313" key="2">
    <source>
        <dbReference type="EMBL" id="MBB5284287.1"/>
    </source>
</evidence>
<sequence>MSTRIWMSMGRLLGIGMIMGLLGWSRVVTPAEQLLDYCRQFRAIHEAIGAQAISPDSAERAFQEVMVGLRQSFGSRSDSCRVGSEGYFVFPLRGQVPRYSIGGRGRGYKPNGFDLFDNEVRGSHPAHDLFIRDRNQDNIDDVMCQPVDVLAFTSGIVLAVENNWHPESERRGGNYVWIYDPCLDGLFYYAHNKCVAVEPGQWVWAGDKIAEVGRTGLNAFQERSPTHLHFMFLRLTPNALPEPGNTYDWLLSASVKEWEWWGIQEEGEGEEESP</sequence>
<dbReference type="AlphaFoldDB" id="A0A840TRD9"/>
<dbReference type="Proteomes" id="UP000557307">
    <property type="component" value="Unassembled WGS sequence"/>
</dbReference>
<feature type="domain" description="M23ase beta-sheet core" evidence="1">
    <location>
        <begin position="148"/>
        <end position="232"/>
    </location>
</feature>
<dbReference type="InterPro" id="IPR016047">
    <property type="entry name" value="M23ase_b-sheet_dom"/>
</dbReference>
<dbReference type="InterPro" id="IPR011055">
    <property type="entry name" value="Dup_hybrid_motif"/>
</dbReference>